<dbReference type="Proteomes" id="UP000199707">
    <property type="component" value="Unassembled WGS sequence"/>
</dbReference>
<dbReference type="GO" id="GO:0004497">
    <property type="term" value="F:monooxygenase activity"/>
    <property type="evidence" value="ECO:0007669"/>
    <property type="project" value="UniProtKB-KW"/>
</dbReference>
<dbReference type="InterPro" id="IPR050196">
    <property type="entry name" value="Cytochrome_P450_Monoox"/>
</dbReference>
<dbReference type="STRING" id="1502745.SAMN02799620_01266"/>
<evidence type="ECO:0000256" key="7">
    <source>
        <dbReference type="PIRSR" id="PIRSR602401-1"/>
    </source>
</evidence>
<evidence type="ECO:0000256" key="2">
    <source>
        <dbReference type="ARBA" id="ARBA00022617"/>
    </source>
</evidence>
<dbReference type="RefSeq" id="WP_090354642.1">
    <property type="nucleotide sequence ID" value="NZ_FMUB01000002.1"/>
</dbReference>
<dbReference type="Gene3D" id="1.10.630.10">
    <property type="entry name" value="Cytochrome P450"/>
    <property type="match status" value="1"/>
</dbReference>
<evidence type="ECO:0000256" key="8">
    <source>
        <dbReference type="RuleBase" id="RU000461"/>
    </source>
</evidence>
<dbReference type="SUPFAM" id="SSF48264">
    <property type="entry name" value="Cytochrome P450"/>
    <property type="match status" value="1"/>
</dbReference>
<comment type="cofactor">
    <cofactor evidence="7">
        <name>heme</name>
        <dbReference type="ChEBI" id="CHEBI:30413"/>
    </cofactor>
</comment>
<dbReference type="InterPro" id="IPR017972">
    <property type="entry name" value="Cyt_P450_CS"/>
</dbReference>
<proteinExistence type="inferred from homology"/>
<evidence type="ECO:0000256" key="5">
    <source>
        <dbReference type="ARBA" id="ARBA00023004"/>
    </source>
</evidence>
<keyword evidence="3 7" id="KW-0479">Metal-binding</keyword>
<evidence type="ECO:0000256" key="1">
    <source>
        <dbReference type="ARBA" id="ARBA00010617"/>
    </source>
</evidence>
<dbReference type="PANTHER" id="PTHR24291:SF50">
    <property type="entry name" value="BIFUNCTIONAL ALBAFLAVENONE MONOOXYGENASE_TERPENE SYNTHASE"/>
    <property type="match status" value="1"/>
</dbReference>
<dbReference type="AlphaFoldDB" id="A0A1G4VLK6"/>
<dbReference type="PRINTS" id="PR00385">
    <property type="entry name" value="P450"/>
</dbReference>
<evidence type="ECO:0000256" key="4">
    <source>
        <dbReference type="ARBA" id="ARBA00023002"/>
    </source>
</evidence>
<dbReference type="PANTHER" id="PTHR24291">
    <property type="entry name" value="CYTOCHROME P450 FAMILY 4"/>
    <property type="match status" value="1"/>
</dbReference>
<evidence type="ECO:0000313" key="10">
    <source>
        <dbReference type="Proteomes" id="UP000199707"/>
    </source>
</evidence>
<gene>
    <name evidence="9" type="ORF">SAMN02799620_01266</name>
</gene>
<accession>A0A1G4VLK6</accession>
<dbReference type="PRINTS" id="PR00463">
    <property type="entry name" value="EP450I"/>
</dbReference>
<keyword evidence="5 7" id="KW-0408">Iron</keyword>
<organism evidence="9 10">
    <name type="scientific">Mycolicibacterium fluoranthenivorans</name>
    <dbReference type="NCBI Taxonomy" id="258505"/>
    <lineage>
        <taxon>Bacteria</taxon>
        <taxon>Bacillati</taxon>
        <taxon>Actinomycetota</taxon>
        <taxon>Actinomycetes</taxon>
        <taxon>Mycobacteriales</taxon>
        <taxon>Mycobacteriaceae</taxon>
        <taxon>Mycolicibacterium</taxon>
    </lineage>
</organism>
<dbReference type="InterPro" id="IPR002401">
    <property type="entry name" value="Cyt_P450_E_grp-I"/>
</dbReference>
<evidence type="ECO:0000256" key="6">
    <source>
        <dbReference type="ARBA" id="ARBA00023033"/>
    </source>
</evidence>
<dbReference type="GO" id="GO:0020037">
    <property type="term" value="F:heme binding"/>
    <property type="evidence" value="ECO:0007669"/>
    <property type="project" value="InterPro"/>
</dbReference>
<keyword evidence="6 8" id="KW-0503">Monooxygenase</keyword>
<sequence length="472" mass="52495">MSNFSVEGLPQPPLNPLPYREKLRALRSFHTGFEVLRDSGGPVTRLKLAPRWLMPEVVLVTSPRGGRDILGRSSEYVEKATTHREMQHVLGENLFDLMHDEWLPRRRAVQPVFTKKQVQTFAGDMAQAAQSVVDGWSEGSRIDLDKECRRLTMRALGRAVLGLDLDQRADEIDEPLRTVLAYIADRAVSPLRLPRWVPTPGRNRARAAAATLRRLAEDVLKACRDDPDLDAPLVRALMAAVDPETGQGLTDAEIRDELIVFIAAGHDTTATALTYALWQLGRYPEMQENVRAEAAELGDRALGPEDIDHLGYTVQVLREALRLCPPAPGAARTAVRDIEVDGYRVRAGTLLVFGTYAVQRDPTLWEWPQLFDPQRFRPEAVKTMDRWQYLPFGAGARSCIGEHFAMLEATLALATIVRGTEIRSSDDDFPLATPFTMVAGAPIWARVAWRRSFAYGGGGGVRVGACEREPSL</sequence>
<dbReference type="GO" id="GO:0016705">
    <property type="term" value="F:oxidoreductase activity, acting on paired donors, with incorporation or reduction of molecular oxygen"/>
    <property type="evidence" value="ECO:0007669"/>
    <property type="project" value="InterPro"/>
</dbReference>
<comment type="similarity">
    <text evidence="1 8">Belongs to the cytochrome P450 family.</text>
</comment>
<dbReference type="GO" id="GO:0005506">
    <property type="term" value="F:iron ion binding"/>
    <property type="evidence" value="ECO:0007669"/>
    <property type="project" value="InterPro"/>
</dbReference>
<feature type="binding site" description="axial binding residue" evidence="7">
    <location>
        <position position="399"/>
    </location>
    <ligand>
        <name>heme</name>
        <dbReference type="ChEBI" id="CHEBI:30413"/>
    </ligand>
    <ligandPart>
        <name>Fe</name>
        <dbReference type="ChEBI" id="CHEBI:18248"/>
    </ligandPart>
</feature>
<reference evidence="10" key="1">
    <citation type="submission" date="2016-10" db="EMBL/GenBank/DDBJ databases">
        <authorList>
            <person name="Varghese N."/>
            <person name="Submissions S."/>
        </authorList>
    </citation>
    <scope>NUCLEOTIDE SEQUENCE [LARGE SCALE GENOMIC DNA]</scope>
    <source>
        <strain evidence="10">UNC267MFSha1.1M11</strain>
    </source>
</reference>
<dbReference type="PROSITE" id="PS00086">
    <property type="entry name" value="CYTOCHROME_P450"/>
    <property type="match status" value="1"/>
</dbReference>
<dbReference type="InterPro" id="IPR036396">
    <property type="entry name" value="Cyt_P450_sf"/>
</dbReference>
<evidence type="ECO:0000313" key="9">
    <source>
        <dbReference type="EMBL" id="SCX08563.1"/>
    </source>
</evidence>
<protein>
    <submittedName>
        <fullName evidence="9">Cytochrome P450</fullName>
    </submittedName>
</protein>
<dbReference type="InterPro" id="IPR001128">
    <property type="entry name" value="Cyt_P450"/>
</dbReference>
<dbReference type="EMBL" id="FMUB01000002">
    <property type="protein sequence ID" value="SCX08563.1"/>
    <property type="molecule type" value="Genomic_DNA"/>
</dbReference>
<dbReference type="Pfam" id="PF00067">
    <property type="entry name" value="p450"/>
    <property type="match status" value="1"/>
</dbReference>
<keyword evidence="4 8" id="KW-0560">Oxidoreductase</keyword>
<evidence type="ECO:0000256" key="3">
    <source>
        <dbReference type="ARBA" id="ARBA00022723"/>
    </source>
</evidence>
<keyword evidence="2 7" id="KW-0349">Heme</keyword>
<name>A0A1G4VLK6_9MYCO</name>